<keyword evidence="1" id="KW-0812">Transmembrane</keyword>
<keyword evidence="1" id="KW-0472">Membrane</keyword>
<gene>
    <name evidence="2" type="ORF">HYALB_00002864</name>
</gene>
<name>A0A9N9LGC8_9HELO</name>
<dbReference type="EMBL" id="CAJVRM010000072">
    <property type="protein sequence ID" value="CAG8973538.1"/>
    <property type="molecule type" value="Genomic_DNA"/>
</dbReference>
<proteinExistence type="predicted"/>
<comment type="caution">
    <text evidence="2">The sequence shown here is derived from an EMBL/GenBank/DDBJ whole genome shotgun (WGS) entry which is preliminary data.</text>
</comment>
<dbReference type="OrthoDB" id="10456077at2759"/>
<sequence>MFVVAAIFSIPLWHMDIKFVIHGDLSWDQAALWGRQSIAVSGSLFIGMAFLVIRQSRARKRFEEFMRSVTGVVNTINCPIMMDILREVEWTDGEIMTLFGLPGLDEHGLANLVSLLYHIREEVSSDSSVIPRPQPIITRTQKGVVDDSESCSDNVCPSVRGADLELGSRSV</sequence>
<reference evidence="2" key="1">
    <citation type="submission" date="2021-07" db="EMBL/GenBank/DDBJ databases">
        <authorList>
            <person name="Durling M."/>
        </authorList>
    </citation>
    <scope>NUCLEOTIDE SEQUENCE</scope>
</reference>
<evidence type="ECO:0000256" key="1">
    <source>
        <dbReference type="SAM" id="Phobius"/>
    </source>
</evidence>
<dbReference type="Proteomes" id="UP000701801">
    <property type="component" value="Unassembled WGS sequence"/>
</dbReference>
<protein>
    <submittedName>
        <fullName evidence="2">Uncharacterized protein</fullName>
    </submittedName>
</protein>
<keyword evidence="3" id="KW-1185">Reference proteome</keyword>
<evidence type="ECO:0000313" key="2">
    <source>
        <dbReference type="EMBL" id="CAG8973538.1"/>
    </source>
</evidence>
<dbReference type="AlphaFoldDB" id="A0A9N9LGC8"/>
<evidence type="ECO:0000313" key="3">
    <source>
        <dbReference type="Proteomes" id="UP000701801"/>
    </source>
</evidence>
<organism evidence="2 3">
    <name type="scientific">Hymenoscyphus albidus</name>
    <dbReference type="NCBI Taxonomy" id="595503"/>
    <lineage>
        <taxon>Eukaryota</taxon>
        <taxon>Fungi</taxon>
        <taxon>Dikarya</taxon>
        <taxon>Ascomycota</taxon>
        <taxon>Pezizomycotina</taxon>
        <taxon>Leotiomycetes</taxon>
        <taxon>Helotiales</taxon>
        <taxon>Helotiaceae</taxon>
        <taxon>Hymenoscyphus</taxon>
    </lineage>
</organism>
<accession>A0A9N9LGC8</accession>
<feature type="transmembrane region" description="Helical" evidence="1">
    <location>
        <begin position="33"/>
        <end position="53"/>
    </location>
</feature>
<keyword evidence="1" id="KW-1133">Transmembrane helix</keyword>